<dbReference type="EC" id="3.5.1.-" evidence="2"/>
<organism evidence="2 3">
    <name type="scientific">Halomicronema hongdechloris C2206</name>
    <dbReference type="NCBI Taxonomy" id="1641165"/>
    <lineage>
        <taxon>Bacteria</taxon>
        <taxon>Bacillati</taxon>
        <taxon>Cyanobacteriota</taxon>
        <taxon>Cyanophyceae</taxon>
        <taxon>Nodosilineales</taxon>
        <taxon>Nodosilineaceae</taxon>
        <taxon>Halomicronema</taxon>
    </lineage>
</organism>
<dbReference type="SUPFAM" id="SSF88713">
    <property type="entry name" value="Glycoside hydrolase/deacetylase"/>
    <property type="match status" value="1"/>
</dbReference>
<dbReference type="KEGG" id="hhg:XM38_019340"/>
<keyword evidence="2" id="KW-0378">Hydrolase</keyword>
<evidence type="ECO:0000313" key="2">
    <source>
        <dbReference type="EMBL" id="ASC70985.1"/>
    </source>
</evidence>
<keyword evidence="3" id="KW-1185">Reference proteome</keyword>
<dbReference type="Pfam" id="PF01522">
    <property type="entry name" value="Polysacc_deac_1"/>
    <property type="match status" value="1"/>
</dbReference>
<gene>
    <name evidence="2" type="primary">nodB</name>
    <name evidence="2" type="ORF">XM38_019340</name>
</gene>
<protein>
    <submittedName>
        <fullName evidence="2">Chitooligosaccharide deacetylase</fullName>
        <ecNumber evidence="2">3.5.1.-</ecNumber>
    </submittedName>
</protein>
<reference evidence="2 3" key="1">
    <citation type="journal article" date="2016" name="Biochim. Biophys. Acta">
        <title>Characterization of red-shifted phycobilisomes isolated from the chlorophyll f-containing cyanobacterium Halomicronema hongdechloris.</title>
        <authorList>
            <person name="Li Y."/>
            <person name="Lin Y."/>
            <person name="Garvey C.J."/>
            <person name="Birch D."/>
            <person name="Corkery R.W."/>
            <person name="Loughlin P.C."/>
            <person name="Scheer H."/>
            <person name="Willows R.D."/>
            <person name="Chen M."/>
        </authorList>
    </citation>
    <scope>NUCLEOTIDE SEQUENCE [LARGE SCALE GENOMIC DNA]</scope>
    <source>
        <strain evidence="2 3">C2206</strain>
    </source>
</reference>
<evidence type="ECO:0000259" key="1">
    <source>
        <dbReference type="PROSITE" id="PS51677"/>
    </source>
</evidence>
<dbReference type="Gene3D" id="3.20.20.370">
    <property type="entry name" value="Glycoside hydrolase/deacetylase"/>
    <property type="match status" value="1"/>
</dbReference>
<dbReference type="PANTHER" id="PTHR10587">
    <property type="entry name" value="GLYCOSYL TRANSFERASE-RELATED"/>
    <property type="match status" value="1"/>
</dbReference>
<dbReference type="InterPro" id="IPR002509">
    <property type="entry name" value="NODB_dom"/>
</dbReference>
<name>A0A1Z3HL20_9CYAN</name>
<dbReference type="AlphaFoldDB" id="A0A1Z3HL20"/>
<evidence type="ECO:0000313" key="3">
    <source>
        <dbReference type="Proteomes" id="UP000191901"/>
    </source>
</evidence>
<proteinExistence type="predicted"/>
<dbReference type="GO" id="GO:0016810">
    <property type="term" value="F:hydrolase activity, acting on carbon-nitrogen (but not peptide) bonds"/>
    <property type="evidence" value="ECO:0007669"/>
    <property type="project" value="InterPro"/>
</dbReference>
<dbReference type="InterPro" id="IPR050248">
    <property type="entry name" value="Polysacc_deacetylase_ArnD"/>
</dbReference>
<dbReference type="EMBL" id="CP021983">
    <property type="protein sequence ID" value="ASC70985.1"/>
    <property type="molecule type" value="Genomic_DNA"/>
</dbReference>
<dbReference type="OrthoDB" id="9806342at2"/>
<sequence>MGLMILAIVLLVLAAGTLVLAQPRPLLRLIQALSPGVLFFVETSQPLVALTIDDGPDGETTPDILAVLARYQVTATFFLISSRVPGQGAVVTAMVAQGHELGNHLTEDRPSITLSRAEFTAALTAAHDCLAAFAAPRWLRPASGWYRPAMVDIAHRHGYGVALGAPFPFDTHIPSVDFACGQILTTIRPGSIIILHDGGQRGRRTLVVLERLLPVLQGRGYRVVSLSELVALAS</sequence>
<dbReference type="RefSeq" id="WP_080810575.1">
    <property type="nucleotide sequence ID" value="NZ_CP021983.2"/>
</dbReference>
<dbReference type="Proteomes" id="UP000191901">
    <property type="component" value="Chromosome"/>
</dbReference>
<dbReference type="PROSITE" id="PS51677">
    <property type="entry name" value="NODB"/>
    <property type="match status" value="1"/>
</dbReference>
<accession>A0A1Z3HL20</accession>
<dbReference type="PANTHER" id="PTHR10587:SF137">
    <property type="entry name" value="4-DEOXY-4-FORMAMIDO-L-ARABINOSE-PHOSPHOUNDECAPRENOL DEFORMYLASE ARND-RELATED"/>
    <property type="match status" value="1"/>
</dbReference>
<dbReference type="InterPro" id="IPR011330">
    <property type="entry name" value="Glyco_hydro/deAcase_b/a-brl"/>
</dbReference>
<dbReference type="GO" id="GO:0005975">
    <property type="term" value="P:carbohydrate metabolic process"/>
    <property type="evidence" value="ECO:0007669"/>
    <property type="project" value="InterPro"/>
</dbReference>
<dbReference type="STRING" id="1641165.XM38_14970"/>
<feature type="domain" description="NodB homology" evidence="1">
    <location>
        <begin position="46"/>
        <end position="224"/>
    </location>
</feature>